<protein>
    <submittedName>
        <fullName evidence="2">Uncharacterized protein</fullName>
    </submittedName>
</protein>
<dbReference type="AlphaFoldDB" id="A0A3N4KFM4"/>
<feature type="coiled-coil region" evidence="1">
    <location>
        <begin position="8"/>
        <end position="35"/>
    </location>
</feature>
<keyword evidence="3" id="KW-1185">Reference proteome</keyword>
<gene>
    <name evidence="2" type="ORF">L873DRAFT_1665993</name>
</gene>
<sequence length="57" mass="6882">KDPFYTWSKESKEEKVKAMNDMQEWNKKAGKEEEKLNRVWGGIEEWQKLREVEPVAL</sequence>
<dbReference type="EMBL" id="ML120357">
    <property type="protein sequence ID" value="RPB04685.1"/>
    <property type="molecule type" value="Genomic_DNA"/>
</dbReference>
<dbReference type="Proteomes" id="UP000276215">
    <property type="component" value="Unassembled WGS sequence"/>
</dbReference>
<evidence type="ECO:0000313" key="3">
    <source>
        <dbReference type="Proteomes" id="UP000276215"/>
    </source>
</evidence>
<proteinExistence type="predicted"/>
<keyword evidence="1" id="KW-0175">Coiled coil</keyword>
<name>A0A3N4KFM4_9PEZI</name>
<organism evidence="2 3">
    <name type="scientific">Choiromyces venosus 120613-1</name>
    <dbReference type="NCBI Taxonomy" id="1336337"/>
    <lineage>
        <taxon>Eukaryota</taxon>
        <taxon>Fungi</taxon>
        <taxon>Dikarya</taxon>
        <taxon>Ascomycota</taxon>
        <taxon>Pezizomycotina</taxon>
        <taxon>Pezizomycetes</taxon>
        <taxon>Pezizales</taxon>
        <taxon>Tuberaceae</taxon>
        <taxon>Choiromyces</taxon>
    </lineage>
</organism>
<accession>A0A3N4KFM4</accession>
<evidence type="ECO:0000256" key="1">
    <source>
        <dbReference type="SAM" id="Coils"/>
    </source>
</evidence>
<reference evidence="2 3" key="1">
    <citation type="journal article" date="2018" name="Nat. Ecol. Evol.">
        <title>Pezizomycetes genomes reveal the molecular basis of ectomycorrhizal truffle lifestyle.</title>
        <authorList>
            <person name="Murat C."/>
            <person name="Payen T."/>
            <person name="Noel B."/>
            <person name="Kuo A."/>
            <person name="Morin E."/>
            <person name="Chen J."/>
            <person name="Kohler A."/>
            <person name="Krizsan K."/>
            <person name="Balestrini R."/>
            <person name="Da Silva C."/>
            <person name="Montanini B."/>
            <person name="Hainaut M."/>
            <person name="Levati E."/>
            <person name="Barry K.W."/>
            <person name="Belfiori B."/>
            <person name="Cichocki N."/>
            <person name="Clum A."/>
            <person name="Dockter R.B."/>
            <person name="Fauchery L."/>
            <person name="Guy J."/>
            <person name="Iotti M."/>
            <person name="Le Tacon F."/>
            <person name="Lindquist E.A."/>
            <person name="Lipzen A."/>
            <person name="Malagnac F."/>
            <person name="Mello A."/>
            <person name="Molinier V."/>
            <person name="Miyauchi S."/>
            <person name="Poulain J."/>
            <person name="Riccioni C."/>
            <person name="Rubini A."/>
            <person name="Sitrit Y."/>
            <person name="Splivallo R."/>
            <person name="Traeger S."/>
            <person name="Wang M."/>
            <person name="Zifcakova L."/>
            <person name="Wipf D."/>
            <person name="Zambonelli A."/>
            <person name="Paolocci F."/>
            <person name="Nowrousian M."/>
            <person name="Ottonello S."/>
            <person name="Baldrian P."/>
            <person name="Spatafora J.W."/>
            <person name="Henrissat B."/>
            <person name="Nagy L.G."/>
            <person name="Aury J.M."/>
            <person name="Wincker P."/>
            <person name="Grigoriev I.V."/>
            <person name="Bonfante P."/>
            <person name="Martin F.M."/>
        </authorList>
    </citation>
    <scope>NUCLEOTIDE SEQUENCE [LARGE SCALE GENOMIC DNA]</scope>
    <source>
        <strain evidence="2 3">120613-1</strain>
    </source>
</reference>
<evidence type="ECO:0000313" key="2">
    <source>
        <dbReference type="EMBL" id="RPB04685.1"/>
    </source>
</evidence>
<feature type="non-terminal residue" evidence="2">
    <location>
        <position position="1"/>
    </location>
</feature>